<feature type="transmembrane region" description="Helical" evidence="2">
    <location>
        <begin position="54"/>
        <end position="75"/>
    </location>
</feature>
<feature type="transmembrane region" description="Helical" evidence="2">
    <location>
        <begin position="87"/>
        <end position="108"/>
    </location>
</feature>
<sequence>MANLIETAMHVLSYFCIFVIYGLYVMQDRLRPGQNPNKNGNNVGFGMPGSIVDIITISLVVGFFNGLSNFVVFIGGGEEALTGKTKLQAAILSATLFFFSTVYAFNAIRAQNRFGSEYKATKKHWKDSNPRANTVAAFLLIELVITTILAVLAAGVHVPIVGSSDSAAKKEDRKEDGAPPVAEEQA</sequence>
<dbReference type="EMBL" id="CAKKNE010000005">
    <property type="protein sequence ID" value="CAH0375589.1"/>
    <property type="molecule type" value="Genomic_DNA"/>
</dbReference>
<accession>A0A7S4E8K4</accession>
<protein>
    <submittedName>
        <fullName evidence="3">Uncharacterized protein</fullName>
    </submittedName>
</protein>
<keyword evidence="2" id="KW-0812">Transmembrane</keyword>
<dbReference type="EMBL" id="HBIW01013776">
    <property type="protein sequence ID" value="CAE0696386.1"/>
    <property type="molecule type" value="Transcribed_RNA"/>
</dbReference>
<evidence type="ECO:0000256" key="2">
    <source>
        <dbReference type="SAM" id="Phobius"/>
    </source>
</evidence>
<feature type="compositionally biased region" description="Basic and acidic residues" evidence="1">
    <location>
        <begin position="167"/>
        <end position="177"/>
    </location>
</feature>
<reference evidence="4" key="2">
    <citation type="submission" date="2021-11" db="EMBL/GenBank/DDBJ databases">
        <authorList>
            <consortium name="Genoscope - CEA"/>
            <person name="William W."/>
        </authorList>
    </citation>
    <scope>NUCLEOTIDE SEQUENCE</scope>
</reference>
<feature type="transmembrane region" description="Helical" evidence="2">
    <location>
        <begin position="135"/>
        <end position="160"/>
    </location>
</feature>
<keyword evidence="2" id="KW-0472">Membrane</keyword>
<evidence type="ECO:0000313" key="5">
    <source>
        <dbReference type="EMBL" id="CAH0375589.1"/>
    </source>
</evidence>
<dbReference type="EMBL" id="CAKKNE010000001">
    <property type="protein sequence ID" value="CAH0363780.1"/>
    <property type="molecule type" value="Genomic_DNA"/>
</dbReference>
<feature type="region of interest" description="Disordered" evidence="1">
    <location>
        <begin position="164"/>
        <end position="186"/>
    </location>
</feature>
<evidence type="ECO:0000313" key="4">
    <source>
        <dbReference type="EMBL" id="CAH0363780.1"/>
    </source>
</evidence>
<keyword evidence="2" id="KW-1133">Transmembrane helix</keyword>
<evidence type="ECO:0000313" key="3">
    <source>
        <dbReference type="EMBL" id="CAE0696386.1"/>
    </source>
</evidence>
<evidence type="ECO:0000256" key="1">
    <source>
        <dbReference type="SAM" id="MobiDB-lite"/>
    </source>
</evidence>
<feature type="transmembrane region" description="Helical" evidence="2">
    <location>
        <begin position="7"/>
        <end position="26"/>
    </location>
</feature>
<name>A0A7S4E8K4_9STRA</name>
<keyword evidence="6" id="KW-1185">Reference proteome</keyword>
<proteinExistence type="predicted"/>
<reference evidence="3" key="1">
    <citation type="submission" date="2021-01" db="EMBL/GenBank/DDBJ databases">
        <authorList>
            <person name="Corre E."/>
            <person name="Pelletier E."/>
            <person name="Niang G."/>
            <person name="Scheremetjew M."/>
            <person name="Finn R."/>
            <person name="Kale V."/>
            <person name="Holt S."/>
            <person name="Cochrane G."/>
            <person name="Meng A."/>
            <person name="Brown T."/>
            <person name="Cohen L."/>
        </authorList>
    </citation>
    <scope>NUCLEOTIDE SEQUENCE</scope>
    <source>
        <strain evidence="3">CCMP1756</strain>
    </source>
</reference>
<evidence type="ECO:0000313" key="6">
    <source>
        <dbReference type="Proteomes" id="UP000789595"/>
    </source>
</evidence>
<dbReference type="AlphaFoldDB" id="A0A7S4E8K4"/>
<dbReference type="Proteomes" id="UP000789595">
    <property type="component" value="Unassembled WGS sequence"/>
</dbReference>
<gene>
    <name evidence="3" type="ORF">PCAL00307_LOCUS11822</name>
    <name evidence="4" type="ORF">PECAL_1P01140</name>
    <name evidence="5" type="ORF">PECAL_5P01200</name>
</gene>
<organism evidence="3">
    <name type="scientific">Pelagomonas calceolata</name>
    <dbReference type="NCBI Taxonomy" id="35677"/>
    <lineage>
        <taxon>Eukaryota</taxon>
        <taxon>Sar</taxon>
        <taxon>Stramenopiles</taxon>
        <taxon>Ochrophyta</taxon>
        <taxon>Pelagophyceae</taxon>
        <taxon>Pelagomonadales</taxon>
        <taxon>Pelagomonadaceae</taxon>
        <taxon>Pelagomonas</taxon>
    </lineage>
</organism>